<comment type="caution">
    <text evidence="3">The sequence shown here is derived from an EMBL/GenBank/DDBJ whole genome shotgun (WGS) entry which is preliminary data.</text>
</comment>
<dbReference type="AlphaFoldDB" id="A0A1Q9DGE8"/>
<feature type="compositionally biased region" description="Low complexity" evidence="1">
    <location>
        <begin position="183"/>
        <end position="205"/>
    </location>
</feature>
<evidence type="ECO:0000313" key="3">
    <source>
        <dbReference type="EMBL" id="OLP94264.1"/>
    </source>
</evidence>
<feature type="compositionally biased region" description="Acidic residues" evidence="1">
    <location>
        <begin position="16"/>
        <end position="35"/>
    </location>
</feature>
<gene>
    <name evidence="3" type="ORF">AK812_SmicGene23731</name>
</gene>
<dbReference type="InterPro" id="IPR016641">
    <property type="entry name" value="EGD2/NACA0like"/>
</dbReference>
<dbReference type="Pfam" id="PF01849">
    <property type="entry name" value="NAC"/>
    <property type="match status" value="1"/>
</dbReference>
<organism evidence="3 4">
    <name type="scientific">Symbiodinium microadriaticum</name>
    <name type="common">Dinoflagellate</name>
    <name type="synonym">Zooxanthella microadriatica</name>
    <dbReference type="NCBI Taxonomy" id="2951"/>
    <lineage>
        <taxon>Eukaryota</taxon>
        <taxon>Sar</taxon>
        <taxon>Alveolata</taxon>
        <taxon>Dinophyceae</taxon>
        <taxon>Suessiales</taxon>
        <taxon>Symbiodiniaceae</taxon>
        <taxon>Symbiodinium</taxon>
    </lineage>
</organism>
<feature type="compositionally biased region" description="Basic and acidic residues" evidence="1">
    <location>
        <begin position="36"/>
        <end position="55"/>
    </location>
</feature>
<protein>
    <submittedName>
        <fullName evidence="3">Nascent polypeptide-associated complex subunit alpha-like protein</fullName>
    </submittedName>
</protein>
<feature type="region of interest" description="Disordered" evidence="1">
    <location>
        <begin position="155"/>
        <end position="220"/>
    </location>
</feature>
<feature type="region of interest" description="Disordered" evidence="1">
    <location>
        <begin position="1"/>
        <end position="66"/>
    </location>
</feature>
<sequence>MPPKGKAKKEEKELEEKDEPEIADGDDDSDDDSDEDMPHLEGGAKDEKHKQNRSEKKSRKAVSKLGMKPIPGITRVTVKKSKNILFVIANPDVHKAQSSDTYIVFGEAKVEDLSAQDLNPTGILLAALLRPWAIEAFGACIMVKKKGRAQGLVLSKTGGSSKTQVPKSKKQKQKQKLRKGQLKTKASASAKGPAKPKPEAVASEESGSEEEMSEDDVDPAEREDYMSRLIAFLKKNGKSHISRIGRNVDKPENLKIGKFLTMHAEVFKIDKSTGSISLS</sequence>
<dbReference type="SMART" id="SM01407">
    <property type="entry name" value="NAC"/>
    <property type="match status" value="1"/>
</dbReference>
<evidence type="ECO:0000256" key="1">
    <source>
        <dbReference type="SAM" id="MobiDB-lite"/>
    </source>
</evidence>
<dbReference type="InterPro" id="IPR002715">
    <property type="entry name" value="Nas_poly-pep-assoc_cplx_dom"/>
</dbReference>
<dbReference type="FunFam" id="2.20.70.30:FF:000002">
    <property type="entry name" value="Nascent polypeptide-associated complex (NAC), alpha subunit"/>
    <property type="match status" value="1"/>
</dbReference>
<keyword evidence="4" id="KW-1185">Reference proteome</keyword>
<reference evidence="3 4" key="1">
    <citation type="submission" date="2016-02" db="EMBL/GenBank/DDBJ databases">
        <title>Genome analysis of coral dinoflagellate symbionts highlights evolutionary adaptations to a symbiotic lifestyle.</title>
        <authorList>
            <person name="Aranda M."/>
            <person name="Li Y."/>
            <person name="Liew Y.J."/>
            <person name="Baumgarten S."/>
            <person name="Simakov O."/>
            <person name="Wilson M."/>
            <person name="Piel J."/>
            <person name="Ashoor H."/>
            <person name="Bougouffa S."/>
            <person name="Bajic V.B."/>
            <person name="Ryu T."/>
            <person name="Ravasi T."/>
            <person name="Bayer T."/>
            <person name="Micklem G."/>
            <person name="Kim H."/>
            <person name="Bhak J."/>
            <person name="Lajeunesse T.C."/>
            <person name="Voolstra C.R."/>
        </authorList>
    </citation>
    <scope>NUCLEOTIDE SEQUENCE [LARGE SCALE GENOMIC DNA]</scope>
    <source>
        <strain evidence="3 4">CCMP2467</strain>
    </source>
</reference>
<name>A0A1Q9DGE8_SYMMI</name>
<feature type="compositionally biased region" description="Basic residues" evidence="1">
    <location>
        <begin position="167"/>
        <end position="182"/>
    </location>
</feature>
<dbReference type="OrthoDB" id="3169036at2759"/>
<dbReference type="InterPro" id="IPR038187">
    <property type="entry name" value="NAC_A/B_dom_sf"/>
</dbReference>
<dbReference type="PROSITE" id="PS51151">
    <property type="entry name" value="NAC_AB"/>
    <property type="match status" value="1"/>
</dbReference>
<dbReference type="GO" id="GO:0005854">
    <property type="term" value="C:nascent polypeptide-associated complex"/>
    <property type="evidence" value="ECO:0007669"/>
    <property type="project" value="InterPro"/>
</dbReference>
<feature type="domain" description="NAC-A/B" evidence="2">
    <location>
        <begin position="52"/>
        <end position="117"/>
    </location>
</feature>
<dbReference type="Gene3D" id="2.20.70.30">
    <property type="entry name" value="Nascent polypeptide-associated complex domain"/>
    <property type="match status" value="1"/>
</dbReference>
<evidence type="ECO:0000259" key="2">
    <source>
        <dbReference type="PROSITE" id="PS51151"/>
    </source>
</evidence>
<feature type="compositionally biased region" description="Acidic residues" evidence="1">
    <location>
        <begin position="206"/>
        <end position="218"/>
    </location>
</feature>
<dbReference type="Proteomes" id="UP000186817">
    <property type="component" value="Unassembled WGS sequence"/>
</dbReference>
<accession>A0A1Q9DGE8</accession>
<proteinExistence type="predicted"/>
<dbReference type="EMBL" id="LSRX01000550">
    <property type="protein sequence ID" value="OLP94264.1"/>
    <property type="molecule type" value="Genomic_DNA"/>
</dbReference>
<evidence type="ECO:0000313" key="4">
    <source>
        <dbReference type="Proteomes" id="UP000186817"/>
    </source>
</evidence>
<dbReference type="CDD" id="cd22054">
    <property type="entry name" value="NAC_NACA"/>
    <property type="match status" value="1"/>
</dbReference>
<dbReference type="PANTHER" id="PTHR21713">
    <property type="entry name" value="NASCENT POLYPEPTIDE ASSOCIATED COMPLEX ALPHA SUBUNIT-RELATED"/>
    <property type="match status" value="1"/>
</dbReference>